<evidence type="ECO:0000313" key="1">
    <source>
        <dbReference type="EMBL" id="KWV84208.1"/>
    </source>
</evidence>
<sequence>MSHEQTSRHVLAGHRQWQLTTEIRGEGKRYIGQVAINGGLPMRLLESAQGSLSRLLRMVLEQTLRCNLHQDDLLDAIKTQAALLPVSYRQDLIYQLLRDLVWGVLQLRAQYGLQHEPDPLLKLHQQCPDWEMRFPLALDSAVATTLIKGLVASVASISAQNSRVPFQIVRGLRFPSDDGMPVFEMAFEMQAQASTQELADAVGIAADKLPHQFRLLLLVAGKEHLIGEALLRGGGYQLVARKGLSLQNLHAGAQLILSRNGQAIHTAHLPGGEPISFDEPLLFEDAQPFASLIGQGSATLKGDRAIAVIPENAFYYSEGDDAIVLHEGMPGDQVMLIISQGKTQFTYRKQSYHVTVSPNAAPRGDAYWQGQTLDASSVPGLLFRGNPRLRVQQAGGSFTYAPVNELYIRTNGIDTPFTQAKAPGLCWLSWSRGGQRLLRSRAVVLPANASISYTPSADPAKGCILLENWPDIHVTCASPDITLSRAYEDKTNVLTVQSKAAAPATSVQLLIQWPEGEQKLSLPFPGQGAVLLDARQESIREGANLSVEELMGCRAILMSPTGADAWQVRLTAHSTDQPSALTREIRYSGTREIRLFELINPIQQMLSCHPGLDMSVTMQFVHAHRVRGTFHVGRYSTVARLHSNSQFVSLNDGRRDLLLEREDAEGLLMALPLALPNRDPEPLSLHLSEQVFTGSWGLNLPDNVASPWLIYASAESNYRCRPCVAPPQGDALAKGFTPLQEALCEADYNNRMVLLISRLEQMALTPMDKDWVLLEALLDKLQHLPLPSLDLYQALIRTPSALVMVTLLLDGFAANMVERMPLELPFEWLLISPSQWLHAFEVLKEGLVTDTALLPIIRKDIQRKSQYLPRWQPALKFIFDQGIHRHFDGNIQDARLFLNNPQMLTELWLGRLLDGPDCEMQQFFHRNYADDQPWPTLPGNLMKEFMRTDNGKLLLKRVRLSADDVKMPATMLPFMVGFDACAGKSEFWQGDSSRLFALRAARQFDAAWFDSAYELSLAMAHTASLNLKN</sequence>
<comment type="caution">
    <text evidence="1">The sequence shown here is derived from an EMBL/GenBank/DDBJ whole genome shotgun (WGS) entry which is preliminary data.</text>
</comment>
<dbReference type="NCBIfam" id="NF038336">
    <property type="entry name" value="YjiT_fam"/>
    <property type="match status" value="1"/>
</dbReference>
<gene>
    <name evidence="1" type="ORF">PFL603g_00034</name>
</gene>
<dbReference type="AlphaFoldDB" id="A0A125QHE0"/>
<reference evidence="1 2" key="1">
    <citation type="submission" date="2015-05" db="EMBL/GenBank/DDBJ databases">
        <title>A genomic and transcriptomic approach to investigate the blue pigment phenotype in Pseudomonas fluorescens.</title>
        <authorList>
            <person name="Andreani N.A."/>
            <person name="Cardazzo B."/>
        </authorList>
    </citation>
    <scope>NUCLEOTIDE SEQUENCE [LARGE SCALE GENOMIC DNA]</scope>
    <source>
        <strain evidence="1 2">Ps_40</strain>
    </source>
</reference>
<accession>A0A125QHE0</accession>
<organism evidence="1 2">
    <name type="scientific">Pseudomonas fluorescens</name>
    <dbReference type="NCBI Taxonomy" id="294"/>
    <lineage>
        <taxon>Bacteria</taxon>
        <taxon>Pseudomonadati</taxon>
        <taxon>Pseudomonadota</taxon>
        <taxon>Gammaproteobacteria</taxon>
        <taxon>Pseudomonadales</taxon>
        <taxon>Pseudomonadaceae</taxon>
        <taxon>Pseudomonas</taxon>
    </lineage>
</organism>
<dbReference type="InterPro" id="IPR047879">
    <property type="entry name" value="YjiT"/>
</dbReference>
<name>A0A125QHE0_PSEFL</name>
<dbReference type="PATRIC" id="fig|294.195.peg.36"/>
<proteinExistence type="predicted"/>
<protein>
    <submittedName>
        <fullName evidence="1">Uncharacterized protein</fullName>
    </submittedName>
</protein>
<evidence type="ECO:0000313" key="2">
    <source>
        <dbReference type="Proteomes" id="UP000063434"/>
    </source>
</evidence>
<dbReference type="EMBL" id="LCYC01000002">
    <property type="protein sequence ID" value="KWV84208.1"/>
    <property type="molecule type" value="Genomic_DNA"/>
</dbReference>
<dbReference type="Proteomes" id="UP000063434">
    <property type="component" value="Unassembled WGS sequence"/>
</dbReference>